<evidence type="ECO:0000256" key="1">
    <source>
        <dbReference type="SAM" id="MobiDB-lite"/>
    </source>
</evidence>
<dbReference type="OrthoDB" id="5077747at2759"/>
<gene>
    <name evidence="2" type="ORF">FALBO_15411</name>
</gene>
<feature type="region of interest" description="Disordered" evidence="1">
    <location>
        <begin position="136"/>
        <end position="161"/>
    </location>
</feature>
<dbReference type="Proteomes" id="UP000554235">
    <property type="component" value="Unassembled WGS sequence"/>
</dbReference>
<comment type="caution">
    <text evidence="2">The sequence shown here is derived from an EMBL/GenBank/DDBJ whole genome shotgun (WGS) entry which is preliminary data.</text>
</comment>
<accession>A0A8H4PD88</accession>
<reference evidence="2 3" key="1">
    <citation type="submission" date="2020-01" db="EMBL/GenBank/DDBJ databases">
        <title>Identification and distribution of gene clusters putatively required for synthesis of sphingolipid metabolism inhibitors in phylogenetically diverse species of the filamentous fungus Fusarium.</title>
        <authorList>
            <person name="Kim H.-S."/>
            <person name="Busman M."/>
            <person name="Brown D.W."/>
            <person name="Divon H."/>
            <person name="Uhlig S."/>
            <person name="Proctor R.H."/>
        </authorList>
    </citation>
    <scope>NUCLEOTIDE SEQUENCE [LARGE SCALE GENOMIC DNA]</scope>
    <source>
        <strain evidence="2 3">NRRL 20459</strain>
    </source>
</reference>
<proteinExistence type="predicted"/>
<name>A0A8H4PD88_9HYPO</name>
<dbReference type="EMBL" id="JAADYS010002674">
    <property type="protein sequence ID" value="KAF4456422.1"/>
    <property type="molecule type" value="Genomic_DNA"/>
</dbReference>
<evidence type="ECO:0000313" key="2">
    <source>
        <dbReference type="EMBL" id="KAF4456422.1"/>
    </source>
</evidence>
<evidence type="ECO:0000313" key="3">
    <source>
        <dbReference type="Proteomes" id="UP000554235"/>
    </source>
</evidence>
<keyword evidence="3" id="KW-1185">Reference proteome</keyword>
<protein>
    <submittedName>
        <fullName evidence="2">Uncharacterized protein</fullName>
    </submittedName>
</protein>
<sequence>MGRRAFTNPSKIESERERARNQYRRQQQRRQNLVRQECSTCPVIRVVNSIHGQMLPEGLVRNGTTIALPAHQSIPSAPTSAITMLEEARPSGCSIGHSPSTACNTTDIQVASPLTGQPAATRRGAEQVAAHIIDAPPTCRPWPRHQSASPGTGTPRGCTPQPTQALAQLRVQRYRNRLHRLRIPPTLPFIVRTEELPSTSPRESDLGTMIDCRCRFVAGTPDHLASTRYVRTDPQPCPVCSGAESAQCSSGFTAPVVSGNRKETLDSFIDALRYQNTELSSDFLGSHETAYDHAFRIFFNSKCTSDKPSEPLSFRKSQIDLFPANEPELVLSRQWDVDSIWLGATGLQAIRPPNNFRLSFLPSFALNLSCDEVIQPHGLELAKTRHIRLGTFNTHSVHFSAFLFFPSAAPDSTSATRNALSLERQKDLYDHIIIPAAHEAVSDPYRQEIPLTYDVAYAKSRSFQEKPGNDRWRPDDVNRAVHLQYTIPAGCDDW</sequence>
<feature type="non-terminal residue" evidence="2">
    <location>
        <position position="1"/>
    </location>
</feature>
<feature type="region of interest" description="Disordered" evidence="1">
    <location>
        <begin position="1"/>
        <end position="31"/>
    </location>
</feature>
<organism evidence="2 3">
    <name type="scientific">Fusarium albosuccineum</name>
    <dbReference type="NCBI Taxonomy" id="1237068"/>
    <lineage>
        <taxon>Eukaryota</taxon>
        <taxon>Fungi</taxon>
        <taxon>Dikarya</taxon>
        <taxon>Ascomycota</taxon>
        <taxon>Pezizomycotina</taxon>
        <taxon>Sordariomycetes</taxon>
        <taxon>Hypocreomycetidae</taxon>
        <taxon>Hypocreales</taxon>
        <taxon>Nectriaceae</taxon>
        <taxon>Fusarium</taxon>
        <taxon>Fusarium decemcellulare species complex</taxon>
    </lineage>
</organism>
<dbReference type="AlphaFoldDB" id="A0A8H4PD88"/>